<dbReference type="Proteomes" id="UP000224902">
    <property type="component" value="Segment"/>
</dbReference>
<organism evidence="1 2">
    <name type="scientific">Rhodococcus phage Weasels2</name>
    <dbReference type="NCBI Taxonomy" id="1897437"/>
    <lineage>
        <taxon>Viruses</taxon>
        <taxon>Duplodnaviria</taxon>
        <taxon>Heunggongvirae</taxon>
        <taxon>Uroviricota</taxon>
        <taxon>Caudoviricetes</taxon>
        <taxon>Weaselvirus</taxon>
        <taxon>Weaselvirus weasel</taxon>
    </lineage>
</organism>
<gene>
    <name evidence="1" type="ORF">SEA_WEASELS2_1</name>
</gene>
<evidence type="ECO:0000313" key="1">
    <source>
        <dbReference type="EMBL" id="AOZ63591.1"/>
    </source>
</evidence>
<name>A0A1I9S9Y5_9CAUD</name>
<proteinExistence type="predicted"/>
<keyword evidence="2" id="KW-1185">Reference proteome</keyword>
<reference evidence="2" key="1">
    <citation type="submission" date="2016-08" db="EMBL/GenBank/DDBJ databases">
        <authorList>
            <person name="Seilhamer J.J."/>
        </authorList>
    </citation>
    <scope>NUCLEOTIDE SEQUENCE [LARGE SCALE GENOMIC DNA]</scope>
</reference>
<evidence type="ECO:0000313" key="2">
    <source>
        <dbReference type="Proteomes" id="UP000224902"/>
    </source>
</evidence>
<sequence length="87" mass="10421">MQSIKRQKTAFTDIYTSNQAINRKEHTFNVFQPINCLSQRRFTTHYSRCSLLHCFHRPQIQVCSLLCRCRSLSFPFTRFNNSETMVR</sequence>
<accession>A0A1I9S9Y5</accession>
<dbReference type="EMBL" id="KX774321">
    <property type="protein sequence ID" value="AOZ63591.1"/>
    <property type="molecule type" value="Genomic_DNA"/>
</dbReference>
<protein>
    <submittedName>
        <fullName evidence="1">Uncharacterized protein</fullName>
    </submittedName>
</protein>